<comment type="caution">
    <text evidence="2">The sequence shown here is derived from an EMBL/GenBank/DDBJ whole genome shotgun (WGS) entry which is preliminary data.</text>
</comment>
<dbReference type="Proteomes" id="UP000606172">
    <property type="component" value="Unassembled WGS sequence"/>
</dbReference>
<gene>
    <name evidence="2" type="ORF">Ssi02_43440</name>
</gene>
<reference evidence="2" key="1">
    <citation type="submission" date="2021-01" db="EMBL/GenBank/DDBJ databases">
        <title>Whole genome shotgun sequence of Sinosporangium siamense NBRC 109515.</title>
        <authorList>
            <person name="Komaki H."/>
            <person name="Tamura T."/>
        </authorList>
    </citation>
    <scope>NUCLEOTIDE SEQUENCE</scope>
    <source>
        <strain evidence="2">NBRC 109515</strain>
    </source>
</reference>
<proteinExistence type="predicted"/>
<accession>A0A919V857</accession>
<sequence>MEGGERQIEFGLDPGDPGDPASGGLALDVIQQGGLAHAGLAPQDEHGALAAPDPPQRLIQPVTLMLASLEDRRRFHAPILTINRLGDARACLTKRSREPCRDRGGDG</sequence>
<name>A0A919V857_9ACTN</name>
<evidence type="ECO:0000313" key="3">
    <source>
        <dbReference type="Proteomes" id="UP000606172"/>
    </source>
</evidence>
<dbReference type="EMBL" id="BOOW01000028">
    <property type="protein sequence ID" value="GII94113.1"/>
    <property type="molecule type" value="Genomic_DNA"/>
</dbReference>
<organism evidence="2 3">
    <name type="scientific">Sinosporangium siamense</name>
    <dbReference type="NCBI Taxonomy" id="1367973"/>
    <lineage>
        <taxon>Bacteria</taxon>
        <taxon>Bacillati</taxon>
        <taxon>Actinomycetota</taxon>
        <taxon>Actinomycetes</taxon>
        <taxon>Streptosporangiales</taxon>
        <taxon>Streptosporangiaceae</taxon>
        <taxon>Sinosporangium</taxon>
    </lineage>
</organism>
<evidence type="ECO:0000313" key="2">
    <source>
        <dbReference type="EMBL" id="GII94113.1"/>
    </source>
</evidence>
<keyword evidence="3" id="KW-1185">Reference proteome</keyword>
<feature type="region of interest" description="Disordered" evidence="1">
    <location>
        <begin position="1"/>
        <end position="24"/>
    </location>
</feature>
<protein>
    <submittedName>
        <fullName evidence="2">Uncharacterized protein</fullName>
    </submittedName>
</protein>
<feature type="compositionally biased region" description="Low complexity" evidence="1">
    <location>
        <begin position="11"/>
        <end position="24"/>
    </location>
</feature>
<dbReference type="AlphaFoldDB" id="A0A919V857"/>
<evidence type="ECO:0000256" key="1">
    <source>
        <dbReference type="SAM" id="MobiDB-lite"/>
    </source>
</evidence>